<dbReference type="AlphaFoldDB" id="A0A843X7I5"/>
<feature type="transmembrane region" description="Helical" evidence="1">
    <location>
        <begin position="65"/>
        <end position="87"/>
    </location>
</feature>
<sequence length="117" mass="13158">MSTAGSKSIVLCSLKWFSCGFCYVNCVFVFISVAVSGNSREKMWLEEIQFMKYVRLFAYQIGPKALTVLVYMPAVCRALGDLLTSALGRRRPRMSRSGRNRGLRRVPNRDVLLGKVG</sequence>
<accession>A0A843X7I5</accession>
<evidence type="ECO:0000256" key="1">
    <source>
        <dbReference type="SAM" id="Phobius"/>
    </source>
</evidence>
<dbReference type="EMBL" id="NMUH01005783">
    <property type="protein sequence ID" value="MQM13680.1"/>
    <property type="molecule type" value="Genomic_DNA"/>
</dbReference>
<keyword evidence="1" id="KW-0472">Membrane</keyword>
<proteinExistence type="predicted"/>
<evidence type="ECO:0000313" key="3">
    <source>
        <dbReference type="Proteomes" id="UP000652761"/>
    </source>
</evidence>
<protein>
    <submittedName>
        <fullName evidence="2">Uncharacterized protein</fullName>
    </submittedName>
</protein>
<feature type="transmembrane region" description="Helical" evidence="1">
    <location>
        <begin position="12"/>
        <end position="35"/>
    </location>
</feature>
<keyword evidence="1" id="KW-1133">Transmembrane helix</keyword>
<keyword evidence="3" id="KW-1185">Reference proteome</keyword>
<keyword evidence="1" id="KW-0812">Transmembrane</keyword>
<comment type="caution">
    <text evidence="2">The sequence shown here is derived from an EMBL/GenBank/DDBJ whole genome shotgun (WGS) entry which is preliminary data.</text>
</comment>
<organism evidence="2 3">
    <name type="scientific">Colocasia esculenta</name>
    <name type="common">Wild taro</name>
    <name type="synonym">Arum esculentum</name>
    <dbReference type="NCBI Taxonomy" id="4460"/>
    <lineage>
        <taxon>Eukaryota</taxon>
        <taxon>Viridiplantae</taxon>
        <taxon>Streptophyta</taxon>
        <taxon>Embryophyta</taxon>
        <taxon>Tracheophyta</taxon>
        <taxon>Spermatophyta</taxon>
        <taxon>Magnoliopsida</taxon>
        <taxon>Liliopsida</taxon>
        <taxon>Araceae</taxon>
        <taxon>Aroideae</taxon>
        <taxon>Colocasieae</taxon>
        <taxon>Colocasia</taxon>
    </lineage>
</organism>
<reference evidence="2" key="1">
    <citation type="submission" date="2017-07" db="EMBL/GenBank/DDBJ databases">
        <title>Taro Niue Genome Assembly and Annotation.</title>
        <authorList>
            <person name="Atibalentja N."/>
            <person name="Keating K."/>
            <person name="Fields C.J."/>
        </authorList>
    </citation>
    <scope>NUCLEOTIDE SEQUENCE</scope>
    <source>
        <strain evidence="2">Niue_2</strain>
        <tissue evidence="2">Leaf</tissue>
    </source>
</reference>
<name>A0A843X7I5_COLES</name>
<gene>
    <name evidence="2" type="ORF">Taro_046606</name>
</gene>
<evidence type="ECO:0000313" key="2">
    <source>
        <dbReference type="EMBL" id="MQM13680.1"/>
    </source>
</evidence>
<dbReference type="Proteomes" id="UP000652761">
    <property type="component" value="Unassembled WGS sequence"/>
</dbReference>